<dbReference type="EMBL" id="SRLO01001100">
    <property type="protein sequence ID" value="TNN41536.1"/>
    <property type="molecule type" value="Genomic_DNA"/>
</dbReference>
<dbReference type="AlphaFoldDB" id="A0A4Z2FJY2"/>
<feature type="region of interest" description="Disordered" evidence="1">
    <location>
        <begin position="106"/>
        <end position="152"/>
    </location>
</feature>
<comment type="caution">
    <text evidence="2">The sequence shown here is derived from an EMBL/GenBank/DDBJ whole genome shotgun (WGS) entry which is preliminary data.</text>
</comment>
<evidence type="ECO:0000313" key="2">
    <source>
        <dbReference type="EMBL" id="TNN41536.1"/>
    </source>
</evidence>
<evidence type="ECO:0000256" key="1">
    <source>
        <dbReference type="SAM" id="MobiDB-lite"/>
    </source>
</evidence>
<reference evidence="2 3" key="1">
    <citation type="submission" date="2019-03" db="EMBL/GenBank/DDBJ databases">
        <title>First draft genome of Liparis tanakae, snailfish: a comprehensive survey of snailfish specific genes.</title>
        <authorList>
            <person name="Kim W."/>
            <person name="Song I."/>
            <person name="Jeong J.-H."/>
            <person name="Kim D."/>
            <person name="Kim S."/>
            <person name="Ryu S."/>
            <person name="Song J.Y."/>
            <person name="Lee S.K."/>
        </authorList>
    </citation>
    <scope>NUCLEOTIDE SEQUENCE [LARGE SCALE GENOMIC DNA]</scope>
    <source>
        <tissue evidence="2">Muscle</tissue>
    </source>
</reference>
<proteinExistence type="predicted"/>
<protein>
    <submittedName>
        <fullName evidence="2">Uncharacterized protein</fullName>
    </submittedName>
</protein>
<evidence type="ECO:0000313" key="3">
    <source>
        <dbReference type="Proteomes" id="UP000314294"/>
    </source>
</evidence>
<feature type="compositionally biased region" description="Polar residues" evidence="1">
    <location>
        <begin position="138"/>
        <end position="152"/>
    </location>
</feature>
<gene>
    <name evidence="2" type="ORF">EYF80_048296</name>
</gene>
<dbReference type="Proteomes" id="UP000314294">
    <property type="component" value="Unassembled WGS sequence"/>
</dbReference>
<name>A0A4Z2FJY2_9TELE</name>
<sequence length="152" mass="16518">MQLPERNKVSRNVCFGGPITSVRPYLIFAQSFSSFSGVGGESPVRLPRLSNSACIFNMCCRRLSPGHLLTSGMKVLILEAARWTSVTSPAQRALHGWHLLQAGNAKSYPGAHSSQKIPETPTRQRHSPVSGSHDGRSVPSTLQSQAETDMEC</sequence>
<accession>A0A4Z2FJY2</accession>
<organism evidence="2 3">
    <name type="scientific">Liparis tanakae</name>
    <name type="common">Tanaka's snailfish</name>
    <dbReference type="NCBI Taxonomy" id="230148"/>
    <lineage>
        <taxon>Eukaryota</taxon>
        <taxon>Metazoa</taxon>
        <taxon>Chordata</taxon>
        <taxon>Craniata</taxon>
        <taxon>Vertebrata</taxon>
        <taxon>Euteleostomi</taxon>
        <taxon>Actinopterygii</taxon>
        <taxon>Neopterygii</taxon>
        <taxon>Teleostei</taxon>
        <taxon>Neoteleostei</taxon>
        <taxon>Acanthomorphata</taxon>
        <taxon>Eupercaria</taxon>
        <taxon>Perciformes</taxon>
        <taxon>Cottioidei</taxon>
        <taxon>Cottales</taxon>
        <taxon>Liparidae</taxon>
        <taxon>Liparis</taxon>
    </lineage>
</organism>
<keyword evidence="3" id="KW-1185">Reference proteome</keyword>